<comment type="function">
    <text evidence="6">The GINS complex plays an essential role in the initiation of DNA replication.</text>
</comment>
<feature type="domain" description="DNA replication complex GINS protein PSF3 N-terminal" evidence="8">
    <location>
        <begin position="6"/>
        <end position="52"/>
    </location>
</feature>
<keyword evidence="10" id="KW-1185">Reference proteome</keyword>
<dbReference type="InterPro" id="IPR010492">
    <property type="entry name" value="GINS_Psf3"/>
</dbReference>
<evidence type="ECO:0000256" key="5">
    <source>
        <dbReference type="ARBA" id="ARBA00023242"/>
    </source>
</evidence>
<dbReference type="Pfam" id="PF22466">
    <property type="entry name" value="PSF3_N"/>
    <property type="match status" value="1"/>
</dbReference>
<evidence type="ECO:0000256" key="1">
    <source>
        <dbReference type="ARBA" id="ARBA00004123"/>
    </source>
</evidence>
<dbReference type="CDD" id="cd21693">
    <property type="entry name" value="GINS_B_Psf3"/>
    <property type="match status" value="1"/>
</dbReference>
<dbReference type="PANTHER" id="PTHR22768:SF0">
    <property type="entry name" value="DNA REPLICATION COMPLEX GINS PROTEIN PSF3"/>
    <property type="match status" value="1"/>
</dbReference>
<evidence type="ECO:0000256" key="2">
    <source>
        <dbReference type="ARBA" id="ARBA00006343"/>
    </source>
</evidence>
<dbReference type="Gene3D" id="1.20.58.2050">
    <property type="match status" value="1"/>
</dbReference>
<dbReference type="Pfam" id="PF05916">
    <property type="entry name" value="Sld5"/>
    <property type="match status" value="1"/>
</dbReference>
<evidence type="ECO:0000256" key="3">
    <source>
        <dbReference type="ARBA" id="ARBA00015140"/>
    </source>
</evidence>
<dbReference type="OrthoDB" id="10251744at2759"/>
<evidence type="ECO:0000256" key="6">
    <source>
        <dbReference type="RuleBase" id="RU367161"/>
    </source>
</evidence>
<dbReference type="SUPFAM" id="SSF158573">
    <property type="entry name" value="GINS helical bundle-like"/>
    <property type="match status" value="1"/>
</dbReference>
<dbReference type="InterPro" id="IPR036224">
    <property type="entry name" value="GINS_bundle-like_dom_sf"/>
</dbReference>
<dbReference type="InterPro" id="IPR055221">
    <property type="entry name" value="PSF3_N"/>
</dbReference>
<evidence type="ECO:0000256" key="4">
    <source>
        <dbReference type="ARBA" id="ARBA00022705"/>
    </source>
</evidence>
<comment type="subcellular location">
    <subcellularLocation>
        <location evidence="1 6">Nucleus</location>
    </subcellularLocation>
</comment>
<dbReference type="Proteomes" id="UP000054007">
    <property type="component" value="Unassembled WGS sequence"/>
</dbReference>
<evidence type="ECO:0000313" key="10">
    <source>
        <dbReference type="Proteomes" id="UP000054007"/>
    </source>
</evidence>
<evidence type="ECO:0000259" key="8">
    <source>
        <dbReference type="Pfam" id="PF22466"/>
    </source>
</evidence>
<comment type="similarity">
    <text evidence="2 6">Belongs to the GINS3/PSF3 family.</text>
</comment>
<reference evidence="9 10" key="1">
    <citation type="journal article" date="2015" name="Fungal Genet. Biol.">
        <title>Evolution of novel wood decay mechanisms in Agaricales revealed by the genome sequences of Fistulina hepatica and Cylindrobasidium torrendii.</title>
        <authorList>
            <person name="Floudas D."/>
            <person name="Held B.W."/>
            <person name="Riley R."/>
            <person name="Nagy L.G."/>
            <person name="Koehler G."/>
            <person name="Ransdell A.S."/>
            <person name="Younus H."/>
            <person name="Chow J."/>
            <person name="Chiniquy J."/>
            <person name="Lipzen A."/>
            <person name="Tritt A."/>
            <person name="Sun H."/>
            <person name="Haridas S."/>
            <person name="LaButti K."/>
            <person name="Ohm R.A."/>
            <person name="Kues U."/>
            <person name="Blanchette R.A."/>
            <person name="Grigoriev I.V."/>
            <person name="Minto R.E."/>
            <person name="Hibbett D.S."/>
        </authorList>
    </citation>
    <scope>NUCLEOTIDE SEQUENCE [LARGE SCALE GENOMIC DNA]</scope>
    <source>
        <strain evidence="9 10">FP15055 ss-10</strain>
    </source>
</reference>
<accession>A0A0D7BN11</accession>
<dbReference type="AlphaFoldDB" id="A0A0D7BN11"/>
<dbReference type="InterPro" id="IPR021151">
    <property type="entry name" value="GINS_A"/>
</dbReference>
<dbReference type="EMBL" id="KN880450">
    <property type="protein sequence ID" value="KIY71837.1"/>
    <property type="molecule type" value="Genomic_DNA"/>
</dbReference>
<evidence type="ECO:0000313" key="9">
    <source>
        <dbReference type="EMBL" id="KIY71837.1"/>
    </source>
</evidence>
<dbReference type="GO" id="GO:0000811">
    <property type="term" value="C:GINS complex"/>
    <property type="evidence" value="ECO:0007669"/>
    <property type="project" value="UniProtKB-UniRule"/>
</dbReference>
<dbReference type="SUPFAM" id="SSF160059">
    <property type="entry name" value="PriA/YqbF domain"/>
    <property type="match status" value="1"/>
</dbReference>
<evidence type="ECO:0000259" key="7">
    <source>
        <dbReference type="Pfam" id="PF05916"/>
    </source>
</evidence>
<keyword evidence="4 6" id="KW-0235">DNA replication</keyword>
<keyword evidence="5 6" id="KW-0539">Nucleus</keyword>
<dbReference type="PANTHER" id="PTHR22768">
    <property type="entry name" value="DNA REPLICATION COMPLEX GINS PROTEIN PSF3"/>
    <property type="match status" value="1"/>
</dbReference>
<dbReference type="STRING" id="1314674.A0A0D7BN11"/>
<feature type="domain" description="GINS subunit" evidence="7">
    <location>
        <begin position="73"/>
        <end position="183"/>
    </location>
</feature>
<sequence>MEEDYFSIDDILAGNQRIQCIFSQSIPEMGHLWGGTERDIVPQSKYQIPIWMFYWIIYSGWAEFALPTPFNGRVRNALNAEARSVQLSALVGAGGLWYGFGKTIMNMLEDEQGNLMSNTLTDTFKARLGEIIDQAQHFAALGASSGGGGGGSQSMAFREGLDGTERELFLLAQESAKRMRKWHEETDKGRR</sequence>
<dbReference type="GO" id="GO:1902975">
    <property type="term" value="P:mitotic DNA replication initiation"/>
    <property type="evidence" value="ECO:0007669"/>
    <property type="project" value="TreeGrafter"/>
</dbReference>
<protein>
    <recommendedName>
        <fullName evidence="3 6">DNA replication complex GINS protein PSF3</fullName>
    </recommendedName>
</protein>
<comment type="subunit">
    <text evidence="6">Component of the GINS complex.</text>
</comment>
<gene>
    <name evidence="9" type="ORF">CYLTODRAFT_418553</name>
</gene>
<organism evidence="9 10">
    <name type="scientific">Cylindrobasidium torrendii FP15055 ss-10</name>
    <dbReference type="NCBI Taxonomy" id="1314674"/>
    <lineage>
        <taxon>Eukaryota</taxon>
        <taxon>Fungi</taxon>
        <taxon>Dikarya</taxon>
        <taxon>Basidiomycota</taxon>
        <taxon>Agaricomycotina</taxon>
        <taxon>Agaricomycetes</taxon>
        <taxon>Agaricomycetidae</taxon>
        <taxon>Agaricales</taxon>
        <taxon>Marasmiineae</taxon>
        <taxon>Physalacriaceae</taxon>
        <taxon>Cylindrobasidium</taxon>
    </lineage>
</organism>
<proteinExistence type="inferred from homology"/>
<dbReference type="CDD" id="cd11713">
    <property type="entry name" value="GINS_A_psf3"/>
    <property type="match status" value="1"/>
</dbReference>
<dbReference type="InterPro" id="IPR038437">
    <property type="entry name" value="GINS_Psf3_sf"/>
</dbReference>
<name>A0A0D7BN11_9AGAR</name>